<dbReference type="PANTHER" id="PTHR46206:SF1">
    <property type="entry name" value="P450, PUTATIVE (EUROFUNG)-RELATED"/>
    <property type="match status" value="1"/>
</dbReference>
<dbReference type="GO" id="GO:0016705">
    <property type="term" value="F:oxidoreductase activity, acting on paired donors, with incorporation or reduction of molecular oxygen"/>
    <property type="evidence" value="ECO:0007669"/>
    <property type="project" value="InterPro"/>
</dbReference>
<evidence type="ECO:0000256" key="2">
    <source>
        <dbReference type="ARBA" id="ARBA00010617"/>
    </source>
</evidence>
<dbReference type="EMBL" id="JACAZI010000030">
    <property type="protein sequence ID" value="KAF7333202.1"/>
    <property type="molecule type" value="Genomic_DNA"/>
</dbReference>
<evidence type="ECO:0000313" key="10">
    <source>
        <dbReference type="Proteomes" id="UP000620124"/>
    </source>
</evidence>
<organism evidence="9 10">
    <name type="scientific">Mycena venus</name>
    <dbReference type="NCBI Taxonomy" id="2733690"/>
    <lineage>
        <taxon>Eukaryota</taxon>
        <taxon>Fungi</taxon>
        <taxon>Dikarya</taxon>
        <taxon>Basidiomycota</taxon>
        <taxon>Agaricomycotina</taxon>
        <taxon>Agaricomycetes</taxon>
        <taxon>Agaricomycetidae</taxon>
        <taxon>Agaricales</taxon>
        <taxon>Marasmiineae</taxon>
        <taxon>Mycenaceae</taxon>
        <taxon>Mycena</taxon>
    </lineage>
</organism>
<dbReference type="Gene3D" id="1.10.630.10">
    <property type="entry name" value="Cytochrome P450"/>
    <property type="match status" value="1"/>
</dbReference>
<dbReference type="GO" id="GO:0005506">
    <property type="term" value="F:iron ion binding"/>
    <property type="evidence" value="ECO:0007669"/>
    <property type="project" value="InterPro"/>
</dbReference>
<proteinExistence type="inferred from homology"/>
<dbReference type="InterPro" id="IPR036396">
    <property type="entry name" value="Cyt_P450_sf"/>
</dbReference>
<evidence type="ECO:0000313" key="9">
    <source>
        <dbReference type="EMBL" id="KAF7333202.1"/>
    </source>
</evidence>
<dbReference type="GO" id="GO:0004497">
    <property type="term" value="F:monooxygenase activity"/>
    <property type="evidence" value="ECO:0007669"/>
    <property type="project" value="UniProtKB-KW"/>
</dbReference>
<dbReference type="Pfam" id="PF00067">
    <property type="entry name" value="p450"/>
    <property type="match status" value="1"/>
</dbReference>
<dbReference type="PRINTS" id="PR00465">
    <property type="entry name" value="EP450IV"/>
</dbReference>
<comment type="cofactor">
    <cofactor evidence="1 7">
        <name>heme</name>
        <dbReference type="ChEBI" id="CHEBI:30413"/>
    </cofactor>
</comment>
<dbReference type="InterPro" id="IPR001128">
    <property type="entry name" value="Cyt_P450"/>
</dbReference>
<keyword evidence="5 7" id="KW-0408">Iron</keyword>
<comment type="caution">
    <text evidence="9">The sequence shown here is derived from an EMBL/GenBank/DDBJ whole genome shotgun (WGS) entry which is preliminary data.</text>
</comment>
<name>A0A8H6X2W4_9AGAR</name>
<evidence type="ECO:0000256" key="8">
    <source>
        <dbReference type="RuleBase" id="RU000461"/>
    </source>
</evidence>
<evidence type="ECO:0000256" key="7">
    <source>
        <dbReference type="PIRSR" id="PIRSR602403-1"/>
    </source>
</evidence>
<comment type="similarity">
    <text evidence="2 8">Belongs to the cytochrome P450 family.</text>
</comment>
<dbReference type="Proteomes" id="UP000620124">
    <property type="component" value="Unassembled WGS sequence"/>
</dbReference>
<dbReference type="OrthoDB" id="1844152at2759"/>
<dbReference type="CDD" id="cd11041">
    <property type="entry name" value="CYP503A1-like"/>
    <property type="match status" value="1"/>
</dbReference>
<dbReference type="InterPro" id="IPR017972">
    <property type="entry name" value="Cyt_P450_CS"/>
</dbReference>
<keyword evidence="10" id="KW-1185">Reference proteome</keyword>
<keyword evidence="6 8" id="KW-0503">Monooxygenase</keyword>
<keyword evidence="7 8" id="KW-0349">Heme</keyword>
<dbReference type="AlphaFoldDB" id="A0A8H6X2W4"/>
<evidence type="ECO:0000256" key="4">
    <source>
        <dbReference type="ARBA" id="ARBA00023002"/>
    </source>
</evidence>
<keyword evidence="4 8" id="KW-0560">Oxidoreductase</keyword>
<dbReference type="GO" id="GO:0020037">
    <property type="term" value="F:heme binding"/>
    <property type="evidence" value="ECO:0007669"/>
    <property type="project" value="InterPro"/>
</dbReference>
<evidence type="ECO:0000256" key="5">
    <source>
        <dbReference type="ARBA" id="ARBA00023004"/>
    </source>
</evidence>
<gene>
    <name evidence="9" type="ORF">MVEN_02386100</name>
</gene>
<evidence type="ECO:0000256" key="3">
    <source>
        <dbReference type="ARBA" id="ARBA00022723"/>
    </source>
</evidence>
<evidence type="ECO:0000256" key="6">
    <source>
        <dbReference type="ARBA" id="ARBA00023033"/>
    </source>
</evidence>
<reference evidence="9" key="1">
    <citation type="submission" date="2020-05" db="EMBL/GenBank/DDBJ databases">
        <title>Mycena genomes resolve the evolution of fungal bioluminescence.</title>
        <authorList>
            <person name="Tsai I.J."/>
        </authorList>
    </citation>
    <scope>NUCLEOTIDE SEQUENCE</scope>
    <source>
        <strain evidence="9">CCC161011</strain>
    </source>
</reference>
<feature type="binding site" description="axial binding residue" evidence="7">
    <location>
        <position position="439"/>
    </location>
    <ligand>
        <name>heme</name>
        <dbReference type="ChEBI" id="CHEBI:30413"/>
    </ligand>
    <ligandPart>
        <name>Fe</name>
        <dbReference type="ChEBI" id="CHEBI:18248"/>
    </ligandPart>
</feature>
<sequence>MLNGAAFVAIAFTVVFFGRLRRKNRPSLPRSVLDSEGLVAEGWRKFGGKPFILPSMTGEWIILGPEFVEVLRKSDDTVFNAPIRNIELFQPRIMFGDIVSNPYHIGALIRSDLTKALRSIVPEILEEAQLAIPEKLKISDSKDSVTLPLFDTMVSLVARVSNRAMIGAPGCRNDKFLARQVSVAAQAIPMAQVLNWFPQILRRPVWKVFSLLAGSKDECVRLLTPYVQSRVDYAQQVGAILISLTPHPDCVKDNPSTITDLLLRYAPEEDVIDARRLAIRVVHLNMASIHTSSIFTTHALFELARLPPDQIAQIRGEIAEAIASEGGICNKAAVGKFHMLDSLLKEVGRYHSLFAAGSSRITLREAVVAEGVVLPPGSVVSLAPKPLHFNAEVYPEPLTFDPFRFSKLRTGEPGASDVRQAFTSLSNDYIVFGVGTHACPGRFFAALKMKVILCEILMNYDVSFPSGESTMPKPFAFNMFTMPNRTARLVFTKRKA</sequence>
<keyword evidence="3 7" id="KW-0479">Metal-binding</keyword>
<accession>A0A8H6X2W4</accession>
<dbReference type="SUPFAM" id="SSF48264">
    <property type="entry name" value="Cytochrome P450"/>
    <property type="match status" value="1"/>
</dbReference>
<evidence type="ECO:0000256" key="1">
    <source>
        <dbReference type="ARBA" id="ARBA00001971"/>
    </source>
</evidence>
<dbReference type="PANTHER" id="PTHR46206">
    <property type="entry name" value="CYTOCHROME P450"/>
    <property type="match status" value="1"/>
</dbReference>
<protein>
    <submittedName>
        <fullName evidence="9">Ent-kaurene oxidase</fullName>
    </submittedName>
</protein>
<dbReference type="PROSITE" id="PS00086">
    <property type="entry name" value="CYTOCHROME_P450"/>
    <property type="match status" value="1"/>
</dbReference>
<dbReference type="InterPro" id="IPR002403">
    <property type="entry name" value="Cyt_P450_E_grp-IV"/>
</dbReference>